<name>A0ABT9CCX1_9BACL</name>
<dbReference type="EMBL" id="JAUQTB010000005">
    <property type="protein sequence ID" value="MDO7907081.1"/>
    <property type="molecule type" value="Genomic_DNA"/>
</dbReference>
<feature type="transmembrane region" description="Helical" evidence="1">
    <location>
        <begin position="37"/>
        <end position="55"/>
    </location>
</feature>
<keyword evidence="1" id="KW-0472">Membrane</keyword>
<gene>
    <name evidence="2" type="ORF">Q5741_11700</name>
</gene>
<sequence>MDINVWKDFIQQNWLVILVALIVVFIVLNLVKTVVKWAIVILIVGAVIVYSGISLEQIKNTVTDVTDQAVGTLKSEAMTMMLKEAKDAAYVPGADGQFVITSPNLEVTGSQGSDKVKVKFRGVSVGEWSLDNETLQSFIQQAKQHTSSGS</sequence>
<keyword evidence="3" id="KW-1185">Reference proteome</keyword>
<accession>A0ABT9CCX1</accession>
<feature type="transmembrane region" description="Helical" evidence="1">
    <location>
        <begin position="12"/>
        <end position="31"/>
    </location>
</feature>
<comment type="caution">
    <text evidence="2">The sequence shown here is derived from an EMBL/GenBank/DDBJ whole genome shotgun (WGS) entry which is preliminary data.</text>
</comment>
<protein>
    <submittedName>
        <fullName evidence="2">ATPase</fullName>
    </submittedName>
</protein>
<reference evidence="2 3" key="1">
    <citation type="submission" date="2023-07" db="EMBL/GenBank/DDBJ databases">
        <title>Paenibacillus sp. JX-17 nov. isolated from soil.</title>
        <authorList>
            <person name="Wan Y."/>
            <person name="Liu B."/>
        </authorList>
    </citation>
    <scope>NUCLEOTIDE SEQUENCE [LARGE SCALE GENOMIC DNA]</scope>
    <source>
        <strain evidence="2 3">JX-17</strain>
    </source>
</reference>
<keyword evidence="1" id="KW-0812">Transmembrane</keyword>
<organism evidence="2 3">
    <name type="scientific">Paenibacillus lacisoli</name>
    <dbReference type="NCBI Taxonomy" id="3064525"/>
    <lineage>
        <taxon>Bacteria</taxon>
        <taxon>Bacillati</taxon>
        <taxon>Bacillota</taxon>
        <taxon>Bacilli</taxon>
        <taxon>Bacillales</taxon>
        <taxon>Paenibacillaceae</taxon>
        <taxon>Paenibacillus</taxon>
    </lineage>
</organism>
<proteinExistence type="predicted"/>
<evidence type="ECO:0000313" key="3">
    <source>
        <dbReference type="Proteomes" id="UP001240171"/>
    </source>
</evidence>
<dbReference type="RefSeq" id="WP_305024280.1">
    <property type="nucleotide sequence ID" value="NZ_JAUQTB010000005.1"/>
</dbReference>
<evidence type="ECO:0000313" key="2">
    <source>
        <dbReference type="EMBL" id="MDO7907081.1"/>
    </source>
</evidence>
<dbReference type="Proteomes" id="UP001240171">
    <property type="component" value="Unassembled WGS sequence"/>
</dbReference>
<keyword evidence="1" id="KW-1133">Transmembrane helix</keyword>
<evidence type="ECO:0000256" key="1">
    <source>
        <dbReference type="SAM" id="Phobius"/>
    </source>
</evidence>